<dbReference type="Proteomes" id="UP000054558">
    <property type="component" value="Unassembled WGS sequence"/>
</dbReference>
<evidence type="ECO:0000313" key="3">
    <source>
        <dbReference type="Proteomes" id="UP000054558"/>
    </source>
</evidence>
<evidence type="ECO:0000256" key="1">
    <source>
        <dbReference type="SAM" id="Phobius"/>
    </source>
</evidence>
<keyword evidence="3" id="KW-1185">Reference proteome</keyword>
<protein>
    <submittedName>
        <fullName evidence="2">Uncharacterized protein</fullName>
    </submittedName>
</protein>
<reference evidence="2 3" key="1">
    <citation type="journal article" date="2014" name="Nat. Commun.">
        <title>Klebsormidium flaccidum genome reveals primary factors for plant terrestrial adaptation.</title>
        <authorList>
            <person name="Hori K."/>
            <person name="Maruyama F."/>
            <person name="Fujisawa T."/>
            <person name="Togashi T."/>
            <person name="Yamamoto N."/>
            <person name="Seo M."/>
            <person name="Sato S."/>
            <person name="Yamada T."/>
            <person name="Mori H."/>
            <person name="Tajima N."/>
            <person name="Moriyama T."/>
            <person name="Ikeuchi M."/>
            <person name="Watanabe M."/>
            <person name="Wada H."/>
            <person name="Kobayashi K."/>
            <person name="Saito M."/>
            <person name="Masuda T."/>
            <person name="Sasaki-Sekimoto Y."/>
            <person name="Mashiguchi K."/>
            <person name="Awai K."/>
            <person name="Shimojima M."/>
            <person name="Masuda S."/>
            <person name="Iwai M."/>
            <person name="Nobusawa T."/>
            <person name="Narise T."/>
            <person name="Kondo S."/>
            <person name="Saito H."/>
            <person name="Sato R."/>
            <person name="Murakawa M."/>
            <person name="Ihara Y."/>
            <person name="Oshima-Yamada Y."/>
            <person name="Ohtaka K."/>
            <person name="Satoh M."/>
            <person name="Sonobe K."/>
            <person name="Ishii M."/>
            <person name="Ohtani R."/>
            <person name="Kanamori-Sato M."/>
            <person name="Honoki R."/>
            <person name="Miyazaki D."/>
            <person name="Mochizuki H."/>
            <person name="Umetsu J."/>
            <person name="Higashi K."/>
            <person name="Shibata D."/>
            <person name="Kamiya Y."/>
            <person name="Sato N."/>
            <person name="Nakamura Y."/>
            <person name="Tabata S."/>
            <person name="Ida S."/>
            <person name="Kurokawa K."/>
            <person name="Ohta H."/>
        </authorList>
    </citation>
    <scope>NUCLEOTIDE SEQUENCE [LARGE SCALE GENOMIC DNA]</scope>
    <source>
        <strain evidence="2 3">NIES-2285</strain>
    </source>
</reference>
<keyword evidence="1" id="KW-0472">Membrane</keyword>
<feature type="transmembrane region" description="Helical" evidence="1">
    <location>
        <begin position="109"/>
        <end position="126"/>
    </location>
</feature>
<gene>
    <name evidence="2" type="ORF">KFL_000670120</name>
</gene>
<name>A0A1Y1HQN8_KLENI</name>
<proteinExistence type="predicted"/>
<feature type="transmembrane region" description="Helical" evidence="1">
    <location>
        <begin position="173"/>
        <end position="195"/>
    </location>
</feature>
<evidence type="ECO:0000313" key="2">
    <source>
        <dbReference type="EMBL" id="GAQ80954.1"/>
    </source>
</evidence>
<keyword evidence="1" id="KW-0812">Transmembrane</keyword>
<organism evidence="2 3">
    <name type="scientific">Klebsormidium nitens</name>
    <name type="common">Green alga</name>
    <name type="synonym">Ulothrix nitens</name>
    <dbReference type="NCBI Taxonomy" id="105231"/>
    <lineage>
        <taxon>Eukaryota</taxon>
        <taxon>Viridiplantae</taxon>
        <taxon>Streptophyta</taxon>
        <taxon>Klebsormidiophyceae</taxon>
        <taxon>Klebsormidiales</taxon>
        <taxon>Klebsormidiaceae</taxon>
        <taxon>Klebsormidium</taxon>
    </lineage>
</organism>
<dbReference type="AlphaFoldDB" id="A0A1Y1HQN8"/>
<dbReference type="EMBL" id="DF237016">
    <property type="protein sequence ID" value="GAQ80954.1"/>
    <property type="molecule type" value="Genomic_DNA"/>
</dbReference>
<accession>A0A1Y1HQN8</accession>
<keyword evidence="1" id="KW-1133">Transmembrane helix</keyword>
<sequence length="196" mass="20920">MVAHLLLSYAAAISQETKSTARAPWCARGRGCVSLILGPPHGALQVPLEKLRRGGASVGEMAVGLLVSVLVYSLTSKFMALLGASAFLLSLVGRQDTMHSYWPLLRDLLLTKTLVFVLLFSYVAAINRELVPRARAPWCARGPGCASLLLGPVHDAVYVPLGKYRPGGPLEEAVVTLIVSLLVASTVTTFTVVVLR</sequence>
<feature type="transmembrane region" description="Helical" evidence="1">
    <location>
        <begin position="62"/>
        <end position="89"/>
    </location>
</feature>